<evidence type="ECO:0000256" key="2">
    <source>
        <dbReference type="ARBA" id="ARBA00023002"/>
    </source>
</evidence>
<dbReference type="Pfam" id="PF00171">
    <property type="entry name" value="Aldedh"/>
    <property type="match status" value="1"/>
</dbReference>
<feature type="domain" description="Aldehyde dehydrogenase" evidence="5">
    <location>
        <begin position="31"/>
        <end position="494"/>
    </location>
</feature>
<dbReference type="AlphaFoldDB" id="A0A0C3SET7"/>
<dbReference type="InterPro" id="IPR015590">
    <property type="entry name" value="Aldehyde_DH_dom"/>
</dbReference>
<dbReference type="GO" id="GO:0004030">
    <property type="term" value="F:aldehyde dehydrogenase [NAD(P)+] activity"/>
    <property type="evidence" value="ECO:0007669"/>
    <property type="project" value="UniProtKB-ARBA"/>
</dbReference>
<gene>
    <name evidence="6" type="ORF">PHLGIDRAFT_84330</name>
</gene>
<dbReference type="Proteomes" id="UP000053257">
    <property type="component" value="Unassembled WGS sequence"/>
</dbReference>
<dbReference type="PROSITE" id="PS00070">
    <property type="entry name" value="ALDEHYDE_DEHYDR_CYS"/>
    <property type="match status" value="1"/>
</dbReference>
<dbReference type="InterPro" id="IPR016163">
    <property type="entry name" value="Ald_DH_C"/>
</dbReference>
<dbReference type="SUPFAM" id="SSF53720">
    <property type="entry name" value="ALDH-like"/>
    <property type="match status" value="1"/>
</dbReference>
<sequence>MPAVFTHQFATPAHKGTAKVNTGLFINGKFVDAADGATFDVYDPFVGKVITKVAAAGSKDIDAAVHAAQTAFKTTWGLKTPGYERGRLLGRLADLIEQNIDELSALEAMDSGKPFLHAKTQDLAGVIGCVRYYAGWADKNYGQTIETTEAKFAYTRHEPIGVCGLIVPWNFPLLITAWKFAPALATGNTVVLKPSEVTPLTALRLAELVAEAGFPPGVFNVVPGLGSVAGQAISAHPAIGKVSFTGSTAVGRKIMETASKSNLKRVTLELGGKNPTIVFDDADFEQAIKWAIGGSFMHSGQVCAAGSRVFVQEGIYDKFVEVFKGAAASFKLGDGFDPATTLGPLVSQTQLDRVLGYIEAGKREGAKLQCGGAVASAAGSGYFLQPTVFTDVHADMKIVREEIFGPVAVIIKFKTEAEVIALANDTAYGLSSNVFSQNIGRALRVAHALEAGSAYVNQSAVPDFQVSFGGVKQSGFGKDMGAYALEGYTQVKSVHVNLGINL</sequence>
<dbReference type="PROSITE" id="PS00687">
    <property type="entry name" value="ALDEHYDE_DEHYDR_GLU"/>
    <property type="match status" value="1"/>
</dbReference>
<dbReference type="EMBL" id="KN840450">
    <property type="protein sequence ID" value="KIP10905.1"/>
    <property type="molecule type" value="Genomic_DNA"/>
</dbReference>
<dbReference type="OrthoDB" id="310895at2759"/>
<dbReference type="FunFam" id="3.40.605.10:FF:000026">
    <property type="entry name" value="Aldehyde dehydrogenase, putative"/>
    <property type="match status" value="1"/>
</dbReference>
<dbReference type="InterPro" id="IPR016161">
    <property type="entry name" value="Ald_DH/histidinol_DH"/>
</dbReference>
<evidence type="ECO:0000256" key="1">
    <source>
        <dbReference type="ARBA" id="ARBA00009986"/>
    </source>
</evidence>
<accession>A0A0C3SET7</accession>
<dbReference type="FunFam" id="3.40.309.10:FF:000012">
    <property type="entry name" value="Betaine aldehyde dehydrogenase"/>
    <property type="match status" value="1"/>
</dbReference>
<evidence type="ECO:0000313" key="7">
    <source>
        <dbReference type="Proteomes" id="UP000053257"/>
    </source>
</evidence>
<dbReference type="CDD" id="cd07091">
    <property type="entry name" value="ALDH_F1-2_Ald2-like"/>
    <property type="match status" value="1"/>
</dbReference>
<dbReference type="FunFam" id="3.40.605.10:FF:000050">
    <property type="entry name" value="Aldehyde dehydrogenase, mitochondrial"/>
    <property type="match status" value="1"/>
</dbReference>
<evidence type="ECO:0000256" key="3">
    <source>
        <dbReference type="PROSITE-ProRule" id="PRU10007"/>
    </source>
</evidence>
<organism evidence="6 7">
    <name type="scientific">Phlebiopsis gigantea (strain 11061_1 CR5-6)</name>
    <name type="common">White-rot fungus</name>
    <name type="synonym">Peniophora gigantea</name>
    <dbReference type="NCBI Taxonomy" id="745531"/>
    <lineage>
        <taxon>Eukaryota</taxon>
        <taxon>Fungi</taxon>
        <taxon>Dikarya</taxon>
        <taxon>Basidiomycota</taxon>
        <taxon>Agaricomycotina</taxon>
        <taxon>Agaricomycetes</taxon>
        <taxon>Polyporales</taxon>
        <taxon>Phanerochaetaceae</taxon>
        <taxon>Phlebiopsis</taxon>
    </lineage>
</organism>
<evidence type="ECO:0000259" key="5">
    <source>
        <dbReference type="Pfam" id="PF00171"/>
    </source>
</evidence>
<proteinExistence type="inferred from homology"/>
<evidence type="ECO:0000313" key="6">
    <source>
        <dbReference type="EMBL" id="KIP10905.1"/>
    </source>
</evidence>
<evidence type="ECO:0000256" key="4">
    <source>
        <dbReference type="RuleBase" id="RU003345"/>
    </source>
</evidence>
<dbReference type="InterPro" id="IPR029510">
    <property type="entry name" value="Ald_DH_CS_GLU"/>
</dbReference>
<feature type="active site" evidence="3">
    <location>
        <position position="269"/>
    </location>
</feature>
<dbReference type="Gene3D" id="3.40.605.10">
    <property type="entry name" value="Aldehyde Dehydrogenase, Chain A, domain 1"/>
    <property type="match status" value="1"/>
</dbReference>
<dbReference type="STRING" id="745531.A0A0C3SET7"/>
<protein>
    <recommendedName>
        <fullName evidence="5">Aldehyde dehydrogenase domain-containing protein</fullName>
    </recommendedName>
</protein>
<keyword evidence="7" id="KW-1185">Reference proteome</keyword>
<keyword evidence="2 4" id="KW-0560">Oxidoreductase</keyword>
<reference evidence="6 7" key="1">
    <citation type="journal article" date="2014" name="PLoS Genet.">
        <title>Analysis of the Phlebiopsis gigantea genome, transcriptome and secretome provides insight into its pioneer colonization strategies of wood.</title>
        <authorList>
            <person name="Hori C."/>
            <person name="Ishida T."/>
            <person name="Igarashi K."/>
            <person name="Samejima M."/>
            <person name="Suzuki H."/>
            <person name="Master E."/>
            <person name="Ferreira P."/>
            <person name="Ruiz-Duenas F.J."/>
            <person name="Held B."/>
            <person name="Canessa P."/>
            <person name="Larrondo L.F."/>
            <person name="Schmoll M."/>
            <person name="Druzhinina I.S."/>
            <person name="Kubicek C.P."/>
            <person name="Gaskell J.A."/>
            <person name="Kersten P."/>
            <person name="St John F."/>
            <person name="Glasner J."/>
            <person name="Sabat G."/>
            <person name="Splinter BonDurant S."/>
            <person name="Syed K."/>
            <person name="Yadav J."/>
            <person name="Mgbeahuruike A.C."/>
            <person name="Kovalchuk A."/>
            <person name="Asiegbu F.O."/>
            <person name="Lackner G."/>
            <person name="Hoffmeister D."/>
            <person name="Rencoret J."/>
            <person name="Gutierrez A."/>
            <person name="Sun H."/>
            <person name="Lindquist E."/>
            <person name="Barry K."/>
            <person name="Riley R."/>
            <person name="Grigoriev I.V."/>
            <person name="Henrissat B."/>
            <person name="Kues U."/>
            <person name="Berka R.M."/>
            <person name="Martinez A.T."/>
            <person name="Covert S.F."/>
            <person name="Blanchette R.A."/>
            <person name="Cullen D."/>
        </authorList>
    </citation>
    <scope>NUCLEOTIDE SEQUENCE [LARGE SCALE GENOMIC DNA]</scope>
    <source>
        <strain evidence="6 7">11061_1 CR5-6</strain>
    </source>
</reference>
<name>A0A0C3SET7_PHLG1</name>
<dbReference type="InterPro" id="IPR016162">
    <property type="entry name" value="Ald_DH_N"/>
</dbReference>
<dbReference type="PANTHER" id="PTHR11699">
    <property type="entry name" value="ALDEHYDE DEHYDROGENASE-RELATED"/>
    <property type="match status" value="1"/>
</dbReference>
<comment type="similarity">
    <text evidence="1 4">Belongs to the aldehyde dehydrogenase family.</text>
</comment>
<dbReference type="InterPro" id="IPR016160">
    <property type="entry name" value="Ald_DH_CS_CYS"/>
</dbReference>
<dbReference type="Gene3D" id="3.40.309.10">
    <property type="entry name" value="Aldehyde Dehydrogenase, Chain A, domain 2"/>
    <property type="match status" value="1"/>
</dbReference>
<dbReference type="HOGENOM" id="CLU_005391_0_1_1"/>